<proteinExistence type="predicted"/>
<sequence>MDELILTATHEIYFSTRSEVPIADVVASLQAFERIVKHLPQVLTGLTGAEIEDIQVFVDELESGSLFEKYLLKLVFKDEQELEKFLASVREKLREKPMMRNVIIGSAIAGLVGYGLYVGAQVVRSPEAAKTIQANNNVIINIGAGEMNITPEQFTAIVQAAVHDKRGLAKDSIKLMSPARTDKGSTVTFDGNDQLVIQKETVQAAPSSIDVPKAQLEESLPDVDLHIRATNLDSNTQGWAGLIPGVVERRIPIELAEEVDPKDVASRFKVRADVVVVYEPKGKAKKLTPVRIIVTSVIQQ</sequence>
<keyword evidence="1" id="KW-0472">Membrane</keyword>
<feature type="transmembrane region" description="Helical" evidence="1">
    <location>
        <begin position="102"/>
        <end position="120"/>
    </location>
</feature>
<organism evidence="2 3">
    <name type="scientific">Stutzerimonas stutzeri</name>
    <name type="common">Pseudomonas stutzeri</name>
    <dbReference type="NCBI Taxonomy" id="316"/>
    <lineage>
        <taxon>Bacteria</taxon>
        <taxon>Pseudomonadati</taxon>
        <taxon>Pseudomonadota</taxon>
        <taxon>Gammaproteobacteria</taxon>
        <taxon>Pseudomonadales</taxon>
        <taxon>Pseudomonadaceae</taxon>
        <taxon>Stutzerimonas</taxon>
    </lineage>
</organism>
<protein>
    <submittedName>
        <fullName evidence="2">Uncharacterized protein</fullName>
    </submittedName>
</protein>
<keyword evidence="1" id="KW-0812">Transmembrane</keyword>
<dbReference type="Proteomes" id="UP001158500">
    <property type="component" value="Unassembled WGS sequence"/>
</dbReference>
<name>A0AA42TBM5_STUST</name>
<gene>
    <name evidence="2" type="ORF">N5C32_13925</name>
</gene>
<evidence type="ECO:0000313" key="2">
    <source>
        <dbReference type="EMBL" id="MDH1237133.1"/>
    </source>
</evidence>
<dbReference type="RefSeq" id="WP_161612280.1">
    <property type="nucleotide sequence ID" value="NZ_JAOCAE010000008.1"/>
</dbReference>
<dbReference type="AlphaFoldDB" id="A0AA42TBM5"/>
<dbReference type="EMBL" id="JAOCAE010000008">
    <property type="protein sequence ID" value="MDH1237133.1"/>
    <property type="molecule type" value="Genomic_DNA"/>
</dbReference>
<accession>A0AA42TBM5</accession>
<keyword evidence="1" id="KW-1133">Transmembrane helix</keyword>
<reference evidence="2" key="1">
    <citation type="submission" date="2022-09" db="EMBL/GenBank/DDBJ databases">
        <title>Intensive care unit water sources are persistently colonized with multi-drug resistant bacteria and are the site of extensive horizontal gene transfer of antibiotic resistance genes.</title>
        <authorList>
            <person name="Diorio-Toth L."/>
        </authorList>
    </citation>
    <scope>NUCLEOTIDE SEQUENCE</scope>
    <source>
        <strain evidence="2">GD03947</strain>
    </source>
</reference>
<evidence type="ECO:0000256" key="1">
    <source>
        <dbReference type="SAM" id="Phobius"/>
    </source>
</evidence>
<comment type="caution">
    <text evidence="2">The sequence shown here is derived from an EMBL/GenBank/DDBJ whole genome shotgun (WGS) entry which is preliminary data.</text>
</comment>
<evidence type="ECO:0000313" key="3">
    <source>
        <dbReference type="Proteomes" id="UP001158500"/>
    </source>
</evidence>